<dbReference type="Proteomes" id="UP000275571">
    <property type="component" value="Chromosome"/>
</dbReference>
<dbReference type="AlphaFoldDB" id="A0A386PP87"/>
<dbReference type="RefSeq" id="WP_120104540.1">
    <property type="nucleotide sequence ID" value="NZ_CP028884.1"/>
</dbReference>
<name>A0A386PP87_9SPIR</name>
<proteinExistence type="predicted"/>
<sequence>MRRYLNKLIFIYLFTINLTQAVSYDTCFKISPNKVYFFSKEYSKICNDNNLSQIYIGPYFKQKQIIFEMISYITKNLTNKNIYILQFSFDESEIHIENKFSNNIKFKAIKSTSYKNIPIQKTLVYYAKKFEDYKKHNKVNLYIDIIEPIVLAKAHLKTGQHLNEHNVYFKYKINTAKPNEFLSLNELNKANYIVLYETNKHDEIKLDKIQKQK</sequence>
<gene>
    <name evidence="1" type="ORF">DB313_04055</name>
</gene>
<keyword evidence="2" id="KW-1185">Reference proteome</keyword>
<dbReference type="OrthoDB" id="350830at2"/>
<accession>A0A386PP87</accession>
<dbReference type="EMBL" id="CP028884">
    <property type="protein sequence ID" value="AYE36620.1"/>
    <property type="molecule type" value="Genomic_DNA"/>
</dbReference>
<organism evidence="1 2">
    <name type="scientific">Borrelia turcica IST7</name>
    <dbReference type="NCBI Taxonomy" id="1104446"/>
    <lineage>
        <taxon>Bacteria</taxon>
        <taxon>Pseudomonadati</taxon>
        <taxon>Spirochaetota</taxon>
        <taxon>Spirochaetia</taxon>
        <taxon>Spirochaetales</taxon>
        <taxon>Borreliaceae</taxon>
        <taxon>Borrelia</taxon>
    </lineage>
</organism>
<evidence type="ECO:0000313" key="1">
    <source>
        <dbReference type="EMBL" id="AYE36620.1"/>
    </source>
</evidence>
<evidence type="ECO:0000313" key="2">
    <source>
        <dbReference type="Proteomes" id="UP000275571"/>
    </source>
</evidence>
<protein>
    <submittedName>
        <fullName evidence="1">Uncharacterized protein</fullName>
    </submittedName>
</protein>
<dbReference type="KEGG" id="btur:DB313_04055"/>
<reference evidence="1 2" key="1">
    <citation type="journal article" date="2018" name="Infect. Genet. Evol.">
        <title>Genome-wide analysis of Borrelia turcica and 'Candidatus Borrelia tachyglossi' shows relapsing fever-like genomes with unique genomic links to Lyme disease Borrelia.</title>
        <authorList>
            <person name="Gofton A.W."/>
            <person name="Margos G."/>
            <person name="Fingerle V."/>
            <person name="Hepner S."/>
            <person name="Loh S.M."/>
            <person name="Ryan U."/>
            <person name="Irwin P."/>
            <person name="Oskam C.L."/>
        </authorList>
    </citation>
    <scope>NUCLEOTIDE SEQUENCE [LARGE SCALE GENOMIC DNA]</scope>
    <source>
        <strain evidence="1 2">IST7</strain>
    </source>
</reference>